<keyword evidence="2" id="KW-1185">Reference proteome</keyword>
<protein>
    <submittedName>
        <fullName evidence="1">Uncharacterized protein</fullName>
    </submittedName>
</protein>
<proteinExistence type="predicted"/>
<name>A0A1H2SF22_9BACL</name>
<dbReference type="EMBL" id="FNNQ01000002">
    <property type="protein sequence ID" value="SDW29734.1"/>
    <property type="molecule type" value="Genomic_DNA"/>
</dbReference>
<reference evidence="1 2" key="1">
    <citation type="submission" date="2016-10" db="EMBL/GenBank/DDBJ databases">
        <authorList>
            <person name="de Groot N.N."/>
        </authorList>
    </citation>
    <scope>NUCLEOTIDE SEQUENCE [LARGE SCALE GENOMIC DNA]</scope>
    <source>
        <strain evidence="1 2">DSM 45610</strain>
    </source>
</reference>
<organism evidence="1 2">
    <name type="scientific">Marininema mesophilum</name>
    <dbReference type="NCBI Taxonomy" id="1048340"/>
    <lineage>
        <taxon>Bacteria</taxon>
        <taxon>Bacillati</taxon>
        <taxon>Bacillota</taxon>
        <taxon>Bacilli</taxon>
        <taxon>Bacillales</taxon>
        <taxon>Thermoactinomycetaceae</taxon>
        <taxon>Marininema</taxon>
    </lineage>
</organism>
<dbReference type="AlphaFoldDB" id="A0A1H2SF22"/>
<accession>A0A1H2SF22</accession>
<evidence type="ECO:0000313" key="1">
    <source>
        <dbReference type="EMBL" id="SDW29734.1"/>
    </source>
</evidence>
<evidence type="ECO:0000313" key="2">
    <source>
        <dbReference type="Proteomes" id="UP000198534"/>
    </source>
</evidence>
<dbReference type="Proteomes" id="UP000198534">
    <property type="component" value="Unassembled WGS sequence"/>
</dbReference>
<sequence length="46" mass="5429">MAKPVVRQQKILKVQTTYGRTWVVHHNKKSGAYPRFLAIRLFISFL</sequence>
<gene>
    <name evidence="1" type="ORF">SAMN05444487_102184</name>
</gene>
<dbReference type="STRING" id="1048340.SAMN05444487_102184"/>